<accession>A0ABU2N2C4</accession>
<proteinExistence type="predicted"/>
<dbReference type="EMBL" id="JAVREL010000166">
    <property type="protein sequence ID" value="MDT0347896.1"/>
    <property type="molecule type" value="Genomic_DNA"/>
</dbReference>
<keyword evidence="2" id="KW-1185">Reference proteome</keyword>
<gene>
    <name evidence="1" type="ORF">RM590_35865</name>
</gene>
<name>A0ABU2N2C4_9ACTN</name>
<feature type="non-terminal residue" evidence="1">
    <location>
        <position position="1"/>
    </location>
</feature>
<evidence type="ECO:0000313" key="1">
    <source>
        <dbReference type="EMBL" id="MDT0347896.1"/>
    </source>
</evidence>
<comment type="caution">
    <text evidence="1">The sequence shown here is derived from an EMBL/GenBank/DDBJ whole genome shotgun (WGS) entry which is preliminary data.</text>
</comment>
<reference evidence="2" key="1">
    <citation type="submission" date="2023-07" db="EMBL/GenBank/DDBJ databases">
        <title>30 novel species of actinomycetes from the DSMZ collection.</title>
        <authorList>
            <person name="Nouioui I."/>
        </authorList>
    </citation>
    <scope>NUCLEOTIDE SEQUENCE [LARGE SCALE GENOMIC DNA]</scope>
    <source>
        <strain evidence="2">DSM 44938</strain>
    </source>
</reference>
<sequence>PPCGVTFLRATQDAGAYPLTASLTWEITWEGSDGAGGVLPDGVFETTYDVTVEEIQTIIE</sequence>
<organism evidence="1 2">
    <name type="scientific">Streptomyces litchfieldiae</name>
    <dbReference type="NCBI Taxonomy" id="3075543"/>
    <lineage>
        <taxon>Bacteria</taxon>
        <taxon>Bacillati</taxon>
        <taxon>Actinomycetota</taxon>
        <taxon>Actinomycetes</taxon>
        <taxon>Kitasatosporales</taxon>
        <taxon>Streptomycetaceae</taxon>
        <taxon>Streptomyces</taxon>
    </lineage>
</organism>
<protein>
    <submittedName>
        <fullName evidence="1">Uncharacterized protein</fullName>
    </submittedName>
</protein>
<evidence type="ECO:0000313" key="2">
    <source>
        <dbReference type="Proteomes" id="UP001183246"/>
    </source>
</evidence>
<dbReference type="Proteomes" id="UP001183246">
    <property type="component" value="Unassembled WGS sequence"/>
</dbReference>